<dbReference type="GO" id="GO:0004301">
    <property type="term" value="F:epoxide hydrolase activity"/>
    <property type="evidence" value="ECO:0007669"/>
    <property type="project" value="TreeGrafter"/>
</dbReference>
<evidence type="ECO:0000256" key="1">
    <source>
        <dbReference type="ARBA" id="ARBA00010088"/>
    </source>
</evidence>
<dbReference type="PIRSF" id="PIRSF001112">
    <property type="entry name" value="Epoxide_hydrolase"/>
    <property type="match status" value="1"/>
</dbReference>
<evidence type="ECO:0000313" key="7">
    <source>
        <dbReference type="Proteomes" id="UP001243330"/>
    </source>
</evidence>
<dbReference type="SUPFAM" id="SSF53474">
    <property type="entry name" value="alpha/beta-Hydrolases"/>
    <property type="match status" value="1"/>
</dbReference>
<gene>
    <name evidence="6" type="ORF">CCHR01_06244</name>
</gene>
<evidence type="ECO:0000313" key="6">
    <source>
        <dbReference type="EMBL" id="KAK1851118.1"/>
    </source>
</evidence>
<proteinExistence type="inferred from homology"/>
<dbReference type="PANTHER" id="PTHR21661:SF39">
    <property type="entry name" value="HYDROLASE, PUTATIVE (AFU_ORTHOLOGUE AFUA_3G08960)-RELATED"/>
    <property type="match status" value="1"/>
</dbReference>
<evidence type="ECO:0000256" key="2">
    <source>
        <dbReference type="ARBA" id="ARBA00022801"/>
    </source>
</evidence>
<keyword evidence="7" id="KW-1185">Reference proteome</keyword>
<feature type="domain" description="Epoxide hydrolase N-terminal" evidence="5">
    <location>
        <begin position="32"/>
        <end position="143"/>
    </location>
</feature>
<dbReference type="Gene3D" id="3.40.50.1820">
    <property type="entry name" value="alpha/beta hydrolase"/>
    <property type="match status" value="1"/>
</dbReference>
<name>A0AAD9EJZ2_9PEZI</name>
<comment type="caution">
    <text evidence="6">The sequence shown here is derived from an EMBL/GenBank/DDBJ whole genome shotgun (WGS) entry which is preliminary data.</text>
</comment>
<feature type="signal peptide" evidence="4">
    <location>
        <begin position="1"/>
        <end position="17"/>
    </location>
</feature>
<dbReference type="AlphaFoldDB" id="A0AAD9EJZ2"/>
<accession>A0AAD9EJZ2</accession>
<feature type="active site" description="Proton donor" evidence="3">
    <location>
        <position position="334"/>
    </location>
</feature>
<feature type="active site" description="Nucleophile" evidence="3">
    <location>
        <position position="210"/>
    </location>
</feature>
<dbReference type="PANTHER" id="PTHR21661">
    <property type="entry name" value="EPOXIDE HYDROLASE 1-RELATED"/>
    <property type="match status" value="1"/>
</dbReference>
<dbReference type="InterPro" id="IPR010497">
    <property type="entry name" value="Epoxide_hydro_N"/>
</dbReference>
<organism evidence="6 7">
    <name type="scientific">Colletotrichum chrysophilum</name>
    <dbReference type="NCBI Taxonomy" id="1836956"/>
    <lineage>
        <taxon>Eukaryota</taxon>
        <taxon>Fungi</taxon>
        <taxon>Dikarya</taxon>
        <taxon>Ascomycota</taxon>
        <taxon>Pezizomycotina</taxon>
        <taxon>Sordariomycetes</taxon>
        <taxon>Hypocreomycetidae</taxon>
        <taxon>Glomerellales</taxon>
        <taxon>Glomerellaceae</taxon>
        <taxon>Colletotrichum</taxon>
        <taxon>Colletotrichum gloeosporioides species complex</taxon>
    </lineage>
</organism>
<dbReference type="EMBL" id="JAQOWY010000103">
    <property type="protein sequence ID" value="KAK1851118.1"/>
    <property type="molecule type" value="Genomic_DNA"/>
</dbReference>
<dbReference type="PRINTS" id="PR00412">
    <property type="entry name" value="EPOXHYDRLASE"/>
</dbReference>
<dbReference type="Proteomes" id="UP001243330">
    <property type="component" value="Unassembled WGS sequence"/>
</dbReference>
<dbReference type="Pfam" id="PF06441">
    <property type="entry name" value="EHN"/>
    <property type="match status" value="1"/>
</dbReference>
<keyword evidence="2 6" id="KW-0378">Hydrolase</keyword>
<keyword evidence="4" id="KW-0732">Signal</keyword>
<sequence length="419" mass="47232">MFLLPALAALLAATGSATLFSSIPLNLSTNPTEFNFHVTADKLERFRTSLSVSSVAVDDWYNQHQNIQFGTTRSWLAEAKEAWINFDWRDKENYINRFPNFNIPIDDNNLGVTNIHFIALFSQRKDALPLLFLHGWPGSVIEFLPVLDLLTSKYNADTLPYHVIIPSLPHYGLSGGPSDVELTLSDAARLMNEQMRSLGFVSGYVVQGGDIRSFIARILSATYPECKAFHINMLAPSSEDEILSNTNITATETEHVQHMYDFSANGLSYILEHGLRPSTIGLVLASSPLAALSWIGEKLIEWPDHRYPLSLDNILTLVTFYWHTNSFSRNLYPYRPMAEAAVENKLFNVPTSKAKPFGYSVFPAENILMPEAWAKKAYPNLVYYKRNQRGGHFAALEQPEIFLSNVEDLLKLARPLIEI</sequence>
<dbReference type="GO" id="GO:0097176">
    <property type="term" value="P:epoxide metabolic process"/>
    <property type="evidence" value="ECO:0007669"/>
    <property type="project" value="TreeGrafter"/>
</dbReference>
<feature type="active site" description="Proton acceptor" evidence="3">
    <location>
        <position position="392"/>
    </location>
</feature>
<protein>
    <submittedName>
        <fullName evidence="6">Epoxide hydrolase</fullName>
    </submittedName>
</protein>
<feature type="chain" id="PRO_5042227174" evidence="4">
    <location>
        <begin position="18"/>
        <end position="419"/>
    </location>
</feature>
<dbReference type="InterPro" id="IPR016292">
    <property type="entry name" value="Epoxide_hydrolase"/>
</dbReference>
<dbReference type="InterPro" id="IPR000639">
    <property type="entry name" value="Epox_hydrolase-like"/>
</dbReference>
<dbReference type="InterPro" id="IPR029058">
    <property type="entry name" value="AB_hydrolase_fold"/>
</dbReference>
<comment type="similarity">
    <text evidence="1">Belongs to the peptidase S33 family.</text>
</comment>
<evidence type="ECO:0000259" key="5">
    <source>
        <dbReference type="Pfam" id="PF06441"/>
    </source>
</evidence>
<evidence type="ECO:0000256" key="4">
    <source>
        <dbReference type="SAM" id="SignalP"/>
    </source>
</evidence>
<evidence type="ECO:0000256" key="3">
    <source>
        <dbReference type="PIRSR" id="PIRSR001112-1"/>
    </source>
</evidence>
<reference evidence="6" key="1">
    <citation type="submission" date="2023-01" db="EMBL/GenBank/DDBJ databases">
        <title>Colletotrichum chrysophilum M932 genome sequence.</title>
        <authorList>
            <person name="Baroncelli R."/>
        </authorList>
    </citation>
    <scope>NUCLEOTIDE SEQUENCE</scope>
    <source>
        <strain evidence="6">M932</strain>
    </source>
</reference>